<evidence type="ECO:0000256" key="3">
    <source>
        <dbReference type="ARBA" id="ARBA00022692"/>
    </source>
</evidence>
<dbReference type="SMART" id="SM00353">
    <property type="entry name" value="HLH"/>
    <property type="match status" value="1"/>
</dbReference>
<evidence type="ECO:0000313" key="15">
    <source>
        <dbReference type="EMBL" id="KAL2737510.1"/>
    </source>
</evidence>
<dbReference type="PANTHER" id="PTHR46062">
    <property type="entry name" value="STEROL REGULATORY ELEMENT-BINDING PROTEIN"/>
    <property type="match status" value="1"/>
</dbReference>
<dbReference type="Pfam" id="PF10419">
    <property type="entry name" value="TFIIIC_sub6"/>
    <property type="match status" value="1"/>
</dbReference>
<dbReference type="PROSITE" id="PS50888">
    <property type="entry name" value="BHLH"/>
    <property type="match status" value="1"/>
</dbReference>
<evidence type="ECO:0000256" key="10">
    <source>
        <dbReference type="ARBA" id="ARBA00023242"/>
    </source>
</evidence>
<dbReference type="PANTHER" id="PTHR46062:SF1">
    <property type="entry name" value="LP12374P"/>
    <property type="match status" value="1"/>
</dbReference>
<dbReference type="Gene3D" id="4.10.280.10">
    <property type="entry name" value="Helix-loop-helix DNA-binding domain"/>
    <property type="match status" value="1"/>
</dbReference>
<evidence type="ECO:0000256" key="7">
    <source>
        <dbReference type="ARBA" id="ARBA00023125"/>
    </source>
</evidence>
<keyword evidence="4" id="KW-0256">Endoplasmic reticulum</keyword>
<evidence type="ECO:0000256" key="11">
    <source>
        <dbReference type="SAM" id="Coils"/>
    </source>
</evidence>
<keyword evidence="6" id="KW-0805">Transcription regulation</keyword>
<dbReference type="GO" id="GO:0005634">
    <property type="term" value="C:nucleus"/>
    <property type="evidence" value="ECO:0007669"/>
    <property type="project" value="UniProtKB-SubCell"/>
</dbReference>
<evidence type="ECO:0000256" key="12">
    <source>
        <dbReference type="SAM" id="MobiDB-lite"/>
    </source>
</evidence>
<dbReference type="GO" id="GO:0003677">
    <property type="term" value="F:DNA binding"/>
    <property type="evidence" value="ECO:0007669"/>
    <property type="project" value="UniProtKB-KW"/>
</dbReference>
<evidence type="ECO:0000256" key="9">
    <source>
        <dbReference type="ARBA" id="ARBA00023163"/>
    </source>
</evidence>
<comment type="caution">
    <text evidence="15">The sequence shown here is derived from an EMBL/GenBank/DDBJ whole genome shotgun (WGS) entry which is preliminary data.</text>
</comment>
<keyword evidence="3 13" id="KW-0812">Transmembrane</keyword>
<dbReference type="Proteomes" id="UP001607303">
    <property type="component" value="Unassembled WGS sequence"/>
</dbReference>
<evidence type="ECO:0000256" key="2">
    <source>
        <dbReference type="ARBA" id="ARBA00004477"/>
    </source>
</evidence>
<dbReference type="GO" id="GO:0005789">
    <property type="term" value="C:endoplasmic reticulum membrane"/>
    <property type="evidence" value="ECO:0007669"/>
    <property type="project" value="UniProtKB-SubCell"/>
</dbReference>
<accession>A0ABD2BXK6</accession>
<keyword evidence="8 13" id="KW-0472">Membrane</keyword>
<dbReference type="Pfam" id="PF00010">
    <property type="entry name" value="HLH"/>
    <property type="match status" value="1"/>
</dbReference>
<keyword evidence="16" id="KW-1185">Reference proteome</keyword>
<dbReference type="InterPro" id="IPR011598">
    <property type="entry name" value="bHLH_dom"/>
</dbReference>
<keyword evidence="9" id="KW-0804">Transcription</keyword>
<evidence type="ECO:0000256" key="6">
    <source>
        <dbReference type="ARBA" id="ARBA00023015"/>
    </source>
</evidence>
<dbReference type="EMBL" id="JAYRBN010000065">
    <property type="protein sequence ID" value="KAL2737510.1"/>
    <property type="molecule type" value="Genomic_DNA"/>
</dbReference>
<dbReference type="CDD" id="cd11394">
    <property type="entry name" value="bHLHzip_SREBP"/>
    <property type="match status" value="1"/>
</dbReference>
<feature type="compositionally biased region" description="Low complexity" evidence="12">
    <location>
        <begin position="323"/>
        <end position="333"/>
    </location>
</feature>
<name>A0ABD2BXK6_VESMC</name>
<evidence type="ECO:0000259" key="14">
    <source>
        <dbReference type="PROSITE" id="PS50888"/>
    </source>
</evidence>
<evidence type="ECO:0000256" key="13">
    <source>
        <dbReference type="SAM" id="Phobius"/>
    </source>
</evidence>
<feature type="domain" description="BHLH" evidence="14">
    <location>
        <begin position="239"/>
        <end position="289"/>
    </location>
</feature>
<protein>
    <submittedName>
        <fullName evidence="15">Sterol regulatory element-binding protein 1</fullName>
    </submittedName>
</protein>
<dbReference type="InterPro" id="IPR036638">
    <property type="entry name" value="HLH_DNA-bd_sf"/>
</dbReference>
<keyword evidence="5 13" id="KW-1133">Transmembrane helix</keyword>
<sequence length="1426" mass="162255">MTDPGGWPSAQETDFSFQGNDNFNLNEVAGIDDILTNCERELLKNESLFSDETLLSELEEPMQIDGDIFDFLNLSSSDEFKDFKDTNILEPINIGNVLSPPETIVNKQQTPPVQDVPSVQTRPRKISVVPPPTVFSSQYTIPQNMNINVQSPVVTLAPVTPQRQLFLPAKLLKSESVVYSNGSQTITSNPVPHQIHTLVNTANGTVLTTGIPVVLDADKVQINRLNTNTHVGVPRVREVKRSAHNAIERRYRTSINDKIIELKNIIAGCDAKLNKSAILRKTIDYIRFLQNSNAKLKAENMSLKLATQRQNIRDLLACGELTPPRSDSSEPSLSPAPAPLSPASPSSVKEEPDVLQNLHTASKQETGGMRDHTRLTLCGIMFMFLIFNPLGTVMNNVEKFNYKYLNTKLDGRTILDFQESTETDSRIWSNIFIWFTNMILLIGGLCRLLMYDDPILPADSKIFLELRRWRRQAEFNISKQEYSQAYRDLHQCLKYFNRSFPLSRTEVFLATTWQVIRQILYKLWLGKWILYLNKYFIGKTERQQAKLSAMEIAIVYQHMLCLHLSEGSKSGTLYLALSAMNYAEAADENMPKALLAEIYVNSALCFKKYLFPFIHKYYLGKARMLLSSCAVPPKLKWIMNDEGARFLATQKWQYGEQSDSEFTSQNSKADPLSFAARAYREHLITQCLRLLTGTAGDSHASTVLELARNIIASAEVDACFPSTDKISVAGCEDEVGLWWGAVICAAAAWRLGDEDETVWNIVETKFPYERNFQLCNNSNRSPLPYAVLNVLQAAKHSSKIVSMRLMDQAGIFLEQSIVYYHCKQQSSQNVMLTQLWLCDWLLEIRTILWQEFDSGLEKPVSNVFLASFQRDLACLRQLCQHMSCILPRVFLYEATARIMAGAAPVKTQILLDRSLHHRNSRSSIICGKDRSQEQNNGEREHAFALCLACRHLPALLLSSPGERAGMLAEAAKTLERIGDRKRLQECYKLMHQLGPAISNHKSQTNLSICVKISLNMDSDTELFEDEEEVLVYVEFEGFVNNNIFTNGQLQLDMVGIDTDHPIMQIDGRFYEGTYEDVVGTYMFFEKDDKPVVDDPIFDQTPTLKYFGKTRKVLKMQRVFVKQRTEVLGDSEHSKCIPNTDTIKQAGVPPMYQSQALSFWKDIRDNRIDALCAYLEKQKIREEKKSQGIALDSESDEDNPFAMYKYKEEQKCEKNLENSNTNSVLDALKFPTNETVSQEEYNEEIIKDNLNILEQIHSKPSTSKTSNLCTDANNKKRKPIKVVRKKKERIVKNKSTKKQKKKSTIVEDKSIQNDDLNIESTLLTLDKIPEDSVMNTEVDNLVNIVEDTSNITDNVETDKDTTTLQTTRQDNTNVNTDETKMEIINDLIEDTVDKKQKKLLKREAKMKELSERIKSVAEEYVKANINQ</sequence>
<gene>
    <name evidence="15" type="ORF">V1477_012466</name>
</gene>
<feature type="region of interest" description="Disordered" evidence="12">
    <location>
        <begin position="319"/>
        <end position="354"/>
    </location>
</feature>
<keyword evidence="11" id="KW-0175">Coiled coil</keyword>
<evidence type="ECO:0000256" key="1">
    <source>
        <dbReference type="ARBA" id="ARBA00004123"/>
    </source>
</evidence>
<feature type="transmembrane region" description="Helical" evidence="13">
    <location>
        <begin position="431"/>
        <end position="451"/>
    </location>
</feature>
<keyword evidence="7" id="KW-0238">DNA-binding</keyword>
<evidence type="ECO:0000256" key="8">
    <source>
        <dbReference type="ARBA" id="ARBA00023136"/>
    </source>
</evidence>
<dbReference type="Gene3D" id="2.60.40.4370">
    <property type="match status" value="1"/>
</dbReference>
<evidence type="ECO:0000256" key="5">
    <source>
        <dbReference type="ARBA" id="ARBA00022989"/>
    </source>
</evidence>
<feature type="transmembrane region" description="Helical" evidence="13">
    <location>
        <begin position="374"/>
        <end position="394"/>
    </location>
</feature>
<reference evidence="15 16" key="1">
    <citation type="journal article" date="2024" name="Ann. Entomol. Soc. Am.">
        <title>Genomic analyses of the southern and eastern yellowjacket wasps (Hymenoptera: Vespidae) reveal evolutionary signatures of social life.</title>
        <authorList>
            <person name="Catto M.A."/>
            <person name="Caine P.B."/>
            <person name="Orr S.E."/>
            <person name="Hunt B.G."/>
            <person name="Goodisman M.A.D."/>
        </authorList>
    </citation>
    <scope>NUCLEOTIDE SEQUENCE [LARGE SCALE GENOMIC DNA]</scope>
    <source>
        <strain evidence="15">232</strain>
        <tissue evidence="15">Head and thorax</tissue>
    </source>
</reference>
<evidence type="ECO:0000256" key="4">
    <source>
        <dbReference type="ARBA" id="ARBA00022824"/>
    </source>
</evidence>
<proteinExistence type="predicted"/>
<keyword evidence="10" id="KW-0539">Nucleus</keyword>
<evidence type="ECO:0000313" key="16">
    <source>
        <dbReference type="Proteomes" id="UP001607303"/>
    </source>
</evidence>
<organism evidence="15 16">
    <name type="scientific">Vespula maculifrons</name>
    <name type="common">Eastern yellow jacket</name>
    <name type="synonym">Wasp</name>
    <dbReference type="NCBI Taxonomy" id="7453"/>
    <lineage>
        <taxon>Eukaryota</taxon>
        <taxon>Metazoa</taxon>
        <taxon>Ecdysozoa</taxon>
        <taxon>Arthropoda</taxon>
        <taxon>Hexapoda</taxon>
        <taxon>Insecta</taxon>
        <taxon>Pterygota</taxon>
        <taxon>Neoptera</taxon>
        <taxon>Endopterygota</taxon>
        <taxon>Hymenoptera</taxon>
        <taxon>Apocrita</taxon>
        <taxon>Aculeata</taxon>
        <taxon>Vespoidea</taxon>
        <taxon>Vespidae</taxon>
        <taxon>Vespinae</taxon>
        <taxon>Vespula</taxon>
    </lineage>
</organism>
<feature type="coiled-coil region" evidence="11">
    <location>
        <begin position="1391"/>
        <end position="1425"/>
    </location>
</feature>
<comment type="subcellular location">
    <subcellularLocation>
        <location evidence="2">Endoplasmic reticulum membrane</location>
        <topology evidence="2">Multi-pass membrane protein</topology>
    </subcellularLocation>
    <subcellularLocation>
        <location evidence="1">Nucleus</location>
    </subcellularLocation>
</comment>
<dbReference type="InterPro" id="IPR019481">
    <property type="entry name" value="TFIIIC_triple_barrel"/>
</dbReference>
<dbReference type="SUPFAM" id="SSF47459">
    <property type="entry name" value="HLH, helix-loop-helix DNA-binding domain"/>
    <property type="match status" value="1"/>
</dbReference>